<dbReference type="AlphaFoldDB" id="A0A9X0WBA9"/>
<reference evidence="1 2" key="1">
    <citation type="journal article" date="2020" name="Microorganisms">
        <title>Osmotic Adaptation and Compatible Solute Biosynthesis of Phototrophic Bacteria as Revealed from Genome Analyses.</title>
        <authorList>
            <person name="Imhoff J.F."/>
            <person name="Rahn T."/>
            <person name="Kunzel S."/>
            <person name="Keller A."/>
            <person name="Neulinger S.C."/>
        </authorList>
    </citation>
    <scope>NUCLEOTIDE SEQUENCE [LARGE SCALE GENOMIC DNA]</scope>
    <source>
        <strain evidence="1 2">DSM 25653</strain>
    </source>
</reference>
<protein>
    <submittedName>
        <fullName evidence="1">DUF3368 domain-containing protein</fullName>
    </submittedName>
</protein>
<name>A0A9X0WBA9_9GAMM</name>
<dbReference type="PANTHER" id="PTHR39550">
    <property type="entry name" value="SLL0658 PROTEIN"/>
    <property type="match status" value="1"/>
</dbReference>
<keyword evidence="2" id="KW-1185">Reference proteome</keyword>
<sequence length="166" mass="17597">MPDKLIVNASPLIFLHRVNGWSWLCEFSASAVLVSDAVMREIRAGWDGPEIADAVARESRLVSADDVAIPPLVAAWDLGAGETQVLSHCLRCSTAVAVLDDAAARRCAQSLDIPVVGTLGILLAARRKGWIPAAQPVIEQLISEGLYLSPSLVAEALAEIGEALPH</sequence>
<dbReference type="InterPro" id="IPR021799">
    <property type="entry name" value="PIN-like_prokaryotic"/>
</dbReference>
<gene>
    <name evidence="1" type="ORF">CKO42_16520</name>
</gene>
<evidence type="ECO:0000313" key="1">
    <source>
        <dbReference type="EMBL" id="MBK1620015.1"/>
    </source>
</evidence>
<dbReference type="Pfam" id="PF11848">
    <property type="entry name" value="DUF3368"/>
    <property type="match status" value="1"/>
</dbReference>
<organism evidence="1 2">
    <name type="scientific">Lamprobacter modestohalophilus</name>
    <dbReference type="NCBI Taxonomy" id="1064514"/>
    <lineage>
        <taxon>Bacteria</taxon>
        <taxon>Pseudomonadati</taxon>
        <taxon>Pseudomonadota</taxon>
        <taxon>Gammaproteobacteria</taxon>
        <taxon>Chromatiales</taxon>
        <taxon>Chromatiaceae</taxon>
        <taxon>Lamprobacter</taxon>
    </lineage>
</organism>
<proteinExistence type="predicted"/>
<evidence type="ECO:0000313" key="2">
    <source>
        <dbReference type="Proteomes" id="UP001138768"/>
    </source>
</evidence>
<comment type="caution">
    <text evidence="1">The sequence shown here is derived from an EMBL/GenBank/DDBJ whole genome shotgun (WGS) entry which is preliminary data.</text>
</comment>
<dbReference type="Proteomes" id="UP001138768">
    <property type="component" value="Unassembled WGS sequence"/>
</dbReference>
<dbReference type="EMBL" id="NRRY01000030">
    <property type="protein sequence ID" value="MBK1620015.1"/>
    <property type="molecule type" value="Genomic_DNA"/>
</dbReference>
<accession>A0A9X0WBA9</accession>
<dbReference type="PANTHER" id="PTHR39550:SF1">
    <property type="entry name" value="SLL0658 PROTEIN"/>
    <property type="match status" value="1"/>
</dbReference>